<dbReference type="AlphaFoldDB" id="A0A2I1CY66"/>
<dbReference type="EMBL" id="MSFM01000009">
    <property type="protein sequence ID" value="PKY02575.1"/>
    <property type="molecule type" value="Genomic_DNA"/>
</dbReference>
<dbReference type="GO" id="GO:0005634">
    <property type="term" value="C:nucleus"/>
    <property type="evidence" value="ECO:0007669"/>
    <property type="project" value="TreeGrafter"/>
</dbReference>
<dbReference type="PANTHER" id="PTHR31606">
    <property type="entry name" value="WW DOMAIN BINDING PROTEIN 2, ISOFORM E"/>
    <property type="match status" value="1"/>
</dbReference>
<dbReference type="CDD" id="cd13214">
    <property type="entry name" value="PH-GRAM_WBP2"/>
    <property type="match status" value="1"/>
</dbReference>
<feature type="region of interest" description="Disordered" evidence="1">
    <location>
        <begin position="175"/>
        <end position="234"/>
    </location>
</feature>
<organism evidence="2 3">
    <name type="scientific">Aspergillus campestris (strain IBT 28561)</name>
    <dbReference type="NCBI Taxonomy" id="1392248"/>
    <lineage>
        <taxon>Eukaryota</taxon>
        <taxon>Fungi</taxon>
        <taxon>Dikarya</taxon>
        <taxon>Ascomycota</taxon>
        <taxon>Pezizomycotina</taxon>
        <taxon>Eurotiomycetes</taxon>
        <taxon>Eurotiomycetidae</taxon>
        <taxon>Eurotiales</taxon>
        <taxon>Aspergillaceae</taxon>
        <taxon>Aspergillus</taxon>
        <taxon>Aspergillus subgen. Circumdati</taxon>
    </lineage>
</organism>
<evidence type="ECO:0000313" key="2">
    <source>
        <dbReference type="EMBL" id="PKY02575.1"/>
    </source>
</evidence>
<protein>
    <recommendedName>
        <fullName evidence="4">WW-domain-binding protein</fullName>
    </recommendedName>
</protein>
<evidence type="ECO:0000313" key="3">
    <source>
        <dbReference type="Proteomes" id="UP000234254"/>
    </source>
</evidence>
<proteinExistence type="predicted"/>
<dbReference type="InterPro" id="IPR044852">
    <property type="entry name" value="WBP2-like"/>
</dbReference>
<comment type="caution">
    <text evidence="2">The sequence shown here is derived from an EMBL/GenBank/DDBJ whole genome shotgun (WGS) entry which is preliminary data.</text>
</comment>
<dbReference type="OrthoDB" id="1259151at2759"/>
<feature type="compositionally biased region" description="Polar residues" evidence="1">
    <location>
        <begin position="190"/>
        <end position="200"/>
    </location>
</feature>
<evidence type="ECO:0008006" key="4">
    <source>
        <dbReference type="Google" id="ProtNLM"/>
    </source>
</evidence>
<keyword evidence="3" id="KW-1185">Reference proteome</keyword>
<name>A0A2I1CY66_ASPC2</name>
<dbReference type="Proteomes" id="UP000234254">
    <property type="component" value="Unassembled WGS sequence"/>
</dbReference>
<gene>
    <name evidence="2" type="ORF">P168DRAFT_291717</name>
</gene>
<dbReference type="GeneID" id="36544984"/>
<dbReference type="GO" id="GO:0031490">
    <property type="term" value="F:chromatin DNA binding"/>
    <property type="evidence" value="ECO:0007669"/>
    <property type="project" value="TreeGrafter"/>
</dbReference>
<sequence>MSVNWVMLQERDGFVRLPREQSVYASPPRTSISLQQLGSSSGKDAFSLQSSSGQIYLTNQRVVYIPAQKSDEFQSFSAPLLNVRDSHVTAPFFGPNAWVALVQPVSGGGIPPGLPAIQIKVTFKEGGAFDFHNRFERIKERLEQAVEVSRESARGSTNVDMSTVHLEELPAYSAPASEATGARAPAYDAPSSTSQHTRVASETGPEFMEPPPGYEEVQQQSVANELEERLRRTT</sequence>
<evidence type="ECO:0000256" key="1">
    <source>
        <dbReference type="SAM" id="MobiDB-lite"/>
    </source>
</evidence>
<accession>A0A2I1CY66</accession>
<dbReference type="RefSeq" id="XP_024691169.1">
    <property type="nucleotide sequence ID" value="XM_024837460.1"/>
</dbReference>
<dbReference type="GO" id="GO:0003713">
    <property type="term" value="F:transcription coactivator activity"/>
    <property type="evidence" value="ECO:0007669"/>
    <property type="project" value="InterPro"/>
</dbReference>
<dbReference type="PANTHER" id="PTHR31606:SF1">
    <property type="entry name" value="WW DOMAIN BINDING PROTEIN 2, ISOFORM E"/>
    <property type="match status" value="1"/>
</dbReference>
<dbReference type="SUPFAM" id="SSF50729">
    <property type="entry name" value="PH domain-like"/>
    <property type="match status" value="1"/>
</dbReference>
<dbReference type="VEuPathDB" id="FungiDB:P168DRAFT_291717"/>
<reference evidence="2" key="1">
    <citation type="submission" date="2016-12" db="EMBL/GenBank/DDBJ databases">
        <title>The genomes of Aspergillus section Nigri reveals drivers in fungal speciation.</title>
        <authorList>
            <consortium name="DOE Joint Genome Institute"/>
            <person name="Vesth T.C."/>
            <person name="Nybo J."/>
            <person name="Theobald S."/>
            <person name="Brandl J."/>
            <person name="Frisvad J.C."/>
            <person name="Nielsen K.F."/>
            <person name="Lyhne E.K."/>
            <person name="Kogle M.E."/>
            <person name="Kuo A."/>
            <person name="Riley R."/>
            <person name="Clum A."/>
            <person name="Nolan M."/>
            <person name="Lipzen A."/>
            <person name="Salamov A."/>
            <person name="Henrissat B."/>
            <person name="Wiebenga A."/>
            <person name="De vries R.P."/>
            <person name="Grigoriev I.V."/>
            <person name="Mortensen U.H."/>
            <person name="Andersen M.R."/>
            <person name="Baker S.E."/>
        </authorList>
    </citation>
    <scope>NUCLEOTIDE SEQUENCE</scope>
    <source>
        <strain evidence="2">IBT 28561</strain>
    </source>
</reference>